<evidence type="ECO:0000313" key="3">
    <source>
        <dbReference type="Proteomes" id="UP000535078"/>
    </source>
</evidence>
<dbReference type="PANTHER" id="PTHR33361:SF2">
    <property type="entry name" value="DUF885 DOMAIN-CONTAINING PROTEIN"/>
    <property type="match status" value="1"/>
</dbReference>
<reference evidence="2 3" key="1">
    <citation type="submission" date="2020-03" db="EMBL/GenBank/DDBJ databases">
        <title>Genomic Encyclopedia of Type Strains, Phase IV (KMG-IV): sequencing the most valuable type-strain genomes for metagenomic binning, comparative biology and taxonomic classification.</title>
        <authorList>
            <person name="Goeker M."/>
        </authorList>
    </citation>
    <scope>NUCLEOTIDE SEQUENCE [LARGE SCALE GENOMIC DNA]</scope>
    <source>
        <strain evidence="2 3">DSM 25229</strain>
    </source>
</reference>
<feature type="region of interest" description="Disordered" evidence="1">
    <location>
        <begin position="1"/>
        <end position="26"/>
    </location>
</feature>
<comment type="caution">
    <text evidence="2">The sequence shown here is derived from an EMBL/GenBank/DDBJ whole genome shotgun (WGS) entry which is preliminary data.</text>
</comment>
<proteinExistence type="predicted"/>
<protein>
    <submittedName>
        <fullName evidence="2">Uncharacterized protein (DUF885 family)</fullName>
    </submittedName>
</protein>
<accession>A0A7X5XS25</accession>
<dbReference type="AlphaFoldDB" id="A0A7X5XS25"/>
<organism evidence="2 3">
    <name type="scientific">Sphingopyxis italica</name>
    <dbReference type="NCBI Taxonomy" id="1129133"/>
    <lineage>
        <taxon>Bacteria</taxon>
        <taxon>Pseudomonadati</taxon>
        <taxon>Pseudomonadota</taxon>
        <taxon>Alphaproteobacteria</taxon>
        <taxon>Sphingomonadales</taxon>
        <taxon>Sphingomonadaceae</taxon>
        <taxon>Sphingopyxis</taxon>
    </lineage>
</organism>
<dbReference type="RefSeq" id="WP_167921451.1">
    <property type="nucleotide sequence ID" value="NZ_JAATIT010000002.1"/>
</dbReference>
<evidence type="ECO:0000256" key="1">
    <source>
        <dbReference type="SAM" id="MobiDB-lite"/>
    </source>
</evidence>
<dbReference type="InterPro" id="IPR010281">
    <property type="entry name" value="DUF885"/>
</dbReference>
<keyword evidence="3" id="KW-1185">Reference proteome</keyword>
<feature type="compositionally biased region" description="Basic and acidic residues" evidence="1">
    <location>
        <begin position="1"/>
        <end position="14"/>
    </location>
</feature>
<dbReference type="PANTHER" id="PTHR33361">
    <property type="entry name" value="GLR0591 PROTEIN"/>
    <property type="match status" value="1"/>
</dbReference>
<dbReference type="Pfam" id="PF05960">
    <property type="entry name" value="DUF885"/>
    <property type="match status" value="1"/>
</dbReference>
<dbReference type="EMBL" id="JAATIT010000002">
    <property type="protein sequence ID" value="NJB90011.1"/>
    <property type="molecule type" value="Genomic_DNA"/>
</dbReference>
<name>A0A7X5XS25_9SPHN</name>
<sequence length="661" mass="72544">MADIERVLRSERPPHHPVTSSPRRQPQRRISIALISRLERPSDQVLSWFASPANGGNSIADLRRGLPSPWKRIAPRARNLKVLMPNDLPNAGLLLENIAEGLLSAYPENATHLGLDNGTRASLRRRLADRSPEGVTQIAGRATEWLEALNRLPPHALSPAERSDVDVARTALQLAVEGFAFGFGDISALSVNFSHRNTPYVVAQNTGAFVETPEFLASQHRLAGADDTDAYLDRLAAYGAALDGETERITRDGARGVTLPSFLIGKTIAQLRAGLARDIDEWQVVRSLVEKLETPAAPQLGHARSIARDRIAPAVARQISALTALQPDATDDAGAWKLPDGDAYYAWSLRASTTTAMSPDEVHQLGLEQVRDLHGRMDTLLRRQGLSGGSVPERMATLSRSPDNLFPNTAAGREQLLVYLSRLTDGIREQMPRAFRTLVPGRLEIRRISPDIEQGAPDGYAGPGSIDGAIPGHYFINLRDTAIWPRFALPTLTYHEGIPGHVWQGEYANRLPLLRSLLSFSAYAEGWALYAEQLADELGAYEDDPLGQLGYLQSLCFRACRLVVDTGLHAKRWSRERAIGWFAEHSGSPDSQIAGEVDRYCVWPAQCCSYKIGHNEMNRIRDAARRAQGADFDLRSFNDALVQCGNVPLTMLDGIVAGSLV</sequence>
<dbReference type="Proteomes" id="UP000535078">
    <property type="component" value="Unassembled WGS sequence"/>
</dbReference>
<evidence type="ECO:0000313" key="2">
    <source>
        <dbReference type="EMBL" id="NJB90011.1"/>
    </source>
</evidence>
<gene>
    <name evidence="2" type="ORF">GGR90_002186</name>
</gene>